<accession>A0ABQ1QWN6</accession>
<dbReference type="EMBL" id="BMFH01000001">
    <property type="protein sequence ID" value="GGD47654.1"/>
    <property type="molecule type" value="Genomic_DNA"/>
</dbReference>
<reference evidence="11" key="1">
    <citation type="journal article" date="2019" name="Int. J. Syst. Evol. Microbiol.">
        <title>The Global Catalogue of Microorganisms (GCM) 10K type strain sequencing project: providing services to taxonomists for standard genome sequencing and annotation.</title>
        <authorList>
            <consortium name="The Broad Institute Genomics Platform"/>
            <consortium name="The Broad Institute Genome Sequencing Center for Infectious Disease"/>
            <person name="Wu L."/>
            <person name="Ma J."/>
        </authorList>
    </citation>
    <scope>NUCLEOTIDE SEQUENCE [LARGE SCALE GENOMIC DNA]</scope>
    <source>
        <strain evidence="11">CGMCC 1.12606</strain>
    </source>
</reference>
<dbReference type="PROSITE" id="PS01195">
    <property type="entry name" value="PEPT_TRNA_HYDROL_1"/>
    <property type="match status" value="1"/>
</dbReference>
<dbReference type="InterPro" id="IPR018171">
    <property type="entry name" value="Pept_tRNA_hydro_CS"/>
</dbReference>
<keyword evidence="7" id="KW-0963">Cytoplasm</keyword>
<dbReference type="RefSeq" id="WP_188369874.1">
    <property type="nucleotide sequence ID" value="NZ_BMFH01000001.1"/>
</dbReference>
<keyword evidence="3 7" id="KW-0378">Hydrolase</keyword>
<feature type="binding site" evidence="7">
    <location>
        <position position="37"/>
    </location>
    <ligand>
        <name>tRNA</name>
        <dbReference type="ChEBI" id="CHEBI:17843"/>
    </ligand>
</feature>
<comment type="subunit">
    <text evidence="7">Monomer.</text>
</comment>
<dbReference type="PANTHER" id="PTHR17224">
    <property type="entry name" value="PEPTIDYL-TRNA HYDROLASE"/>
    <property type="match status" value="1"/>
</dbReference>
<feature type="site" description="Stabilizes the basic form of H active site to accept a proton" evidence="7">
    <location>
        <position position="113"/>
    </location>
</feature>
<comment type="catalytic activity">
    <reaction evidence="7 8">
        <text>an N-acyl-L-alpha-aminoacyl-tRNA + H2O = an N-acyl-L-amino acid + a tRNA + H(+)</text>
        <dbReference type="Rhea" id="RHEA:54448"/>
        <dbReference type="Rhea" id="RHEA-COMP:10123"/>
        <dbReference type="Rhea" id="RHEA-COMP:13883"/>
        <dbReference type="ChEBI" id="CHEBI:15377"/>
        <dbReference type="ChEBI" id="CHEBI:15378"/>
        <dbReference type="ChEBI" id="CHEBI:59874"/>
        <dbReference type="ChEBI" id="CHEBI:78442"/>
        <dbReference type="ChEBI" id="CHEBI:138191"/>
        <dbReference type="EC" id="3.1.1.29"/>
    </reaction>
</comment>
<comment type="caution">
    <text evidence="10">The sequence shown here is derived from an EMBL/GenBank/DDBJ whole genome shotgun (WGS) entry which is preliminary data.</text>
</comment>
<evidence type="ECO:0000256" key="3">
    <source>
        <dbReference type="ARBA" id="ARBA00022801"/>
    </source>
</evidence>
<evidence type="ECO:0000256" key="1">
    <source>
        <dbReference type="ARBA" id="ARBA00013260"/>
    </source>
</evidence>
<keyword evidence="4 7" id="KW-0694">RNA-binding</keyword>
<dbReference type="InterPro" id="IPR001328">
    <property type="entry name" value="Pept_tRNA_hydro"/>
</dbReference>
<evidence type="ECO:0000313" key="11">
    <source>
        <dbReference type="Proteomes" id="UP000625780"/>
    </source>
</evidence>
<evidence type="ECO:0000256" key="2">
    <source>
        <dbReference type="ARBA" id="ARBA00022555"/>
    </source>
</evidence>
<comment type="function">
    <text evidence="7">Catalyzes the release of premature peptidyl moieties from peptidyl-tRNA molecules trapped in stalled 50S ribosomal subunits, and thus maintains levels of free tRNAs and 50S ribosomes.</text>
</comment>
<evidence type="ECO:0000256" key="4">
    <source>
        <dbReference type="ARBA" id="ARBA00022884"/>
    </source>
</evidence>
<feature type="binding site" evidence="7">
    <location>
        <position position="88"/>
    </location>
    <ligand>
        <name>tRNA</name>
        <dbReference type="ChEBI" id="CHEBI:17843"/>
    </ligand>
</feature>
<dbReference type="PANTHER" id="PTHR17224:SF1">
    <property type="entry name" value="PEPTIDYL-TRNA HYDROLASE"/>
    <property type="match status" value="1"/>
</dbReference>
<dbReference type="InterPro" id="IPR036416">
    <property type="entry name" value="Pept_tRNA_hydro_sf"/>
</dbReference>
<proteinExistence type="inferred from homology"/>
<dbReference type="NCBIfam" id="TIGR00447">
    <property type="entry name" value="pth"/>
    <property type="match status" value="1"/>
</dbReference>
<comment type="function">
    <text evidence="7">Hydrolyzes ribosome-free peptidyl-tRNAs (with 1 or more amino acids incorporated), which drop off the ribosome during protein synthesis, or as a result of ribosome stalling.</text>
</comment>
<dbReference type="Pfam" id="PF01195">
    <property type="entry name" value="Pept_tRNA_hydro"/>
    <property type="match status" value="1"/>
</dbReference>
<gene>
    <name evidence="7 10" type="primary">pth</name>
    <name evidence="10" type="ORF">GCM10011361_13040</name>
</gene>
<organism evidence="10 11">
    <name type="scientific">Muriicola marianensis</name>
    <dbReference type="NCBI Taxonomy" id="1324801"/>
    <lineage>
        <taxon>Bacteria</taxon>
        <taxon>Pseudomonadati</taxon>
        <taxon>Bacteroidota</taxon>
        <taxon>Flavobacteriia</taxon>
        <taxon>Flavobacteriales</taxon>
        <taxon>Flavobacteriaceae</taxon>
        <taxon>Muriicola</taxon>
    </lineage>
</organism>
<dbReference type="SUPFAM" id="SSF53178">
    <property type="entry name" value="Peptidyl-tRNA hydrolase-like"/>
    <property type="match status" value="1"/>
</dbReference>
<comment type="subcellular location">
    <subcellularLocation>
        <location evidence="7">Cytoplasm</location>
    </subcellularLocation>
</comment>
<name>A0ABQ1QWN6_9FLAO</name>
<dbReference type="GO" id="GO:0016787">
    <property type="term" value="F:hydrolase activity"/>
    <property type="evidence" value="ECO:0007669"/>
    <property type="project" value="UniProtKB-KW"/>
</dbReference>
<sequence>MRSLLSFLFGTSSSLLKEEDPMKKYLIAGLGNIGPDYVNTRHNIGFQVLDALAEKKEIPFAPNRLGETATYKIKGRSVLLLKPSTFMNRSGKAVHYWLEKEKIPREHLLIITDDINLPFGTLRLKTKGSDGGHNGLADVQQTLQTANYNRLRFGLGSDFPKGRQVEYVLGSWNEEEIKAMPERLNRCVDLVESFVLQGVNITMNTFNNT</sequence>
<evidence type="ECO:0000256" key="6">
    <source>
        <dbReference type="ARBA" id="ARBA00050038"/>
    </source>
</evidence>
<keyword evidence="11" id="KW-1185">Reference proteome</keyword>
<evidence type="ECO:0000313" key="10">
    <source>
        <dbReference type="EMBL" id="GGD47654.1"/>
    </source>
</evidence>
<evidence type="ECO:0000256" key="7">
    <source>
        <dbReference type="HAMAP-Rule" id="MF_00083"/>
    </source>
</evidence>
<dbReference type="EC" id="3.1.1.29" evidence="1 7"/>
<dbReference type="Gene3D" id="3.40.50.1470">
    <property type="entry name" value="Peptidyl-tRNA hydrolase"/>
    <property type="match status" value="1"/>
</dbReference>
<feature type="active site" description="Proton acceptor" evidence="7">
    <location>
        <position position="42"/>
    </location>
</feature>
<feature type="binding site" evidence="7">
    <location>
        <position position="134"/>
    </location>
    <ligand>
        <name>tRNA</name>
        <dbReference type="ChEBI" id="CHEBI:17843"/>
    </ligand>
</feature>
<feature type="site" description="Discriminates between blocked and unblocked aminoacyl-tRNA" evidence="7">
    <location>
        <position position="32"/>
    </location>
</feature>
<evidence type="ECO:0000256" key="8">
    <source>
        <dbReference type="RuleBase" id="RU000673"/>
    </source>
</evidence>
<dbReference type="CDD" id="cd00462">
    <property type="entry name" value="PTH"/>
    <property type="match status" value="1"/>
</dbReference>
<evidence type="ECO:0000256" key="9">
    <source>
        <dbReference type="RuleBase" id="RU004320"/>
    </source>
</evidence>
<feature type="binding site" evidence="7">
    <location>
        <position position="86"/>
    </location>
    <ligand>
        <name>tRNA</name>
        <dbReference type="ChEBI" id="CHEBI:17843"/>
    </ligand>
</feature>
<dbReference type="Proteomes" id="UP000625780">
    <property type="component" value="Unassembled WGS sequence"/>
</dbReference>
<evidence type="ECO:0000256" key="5">
    <source>
        <dbReference type="ARBA" id="ARBA00038063"/>
    </source>
</evidence>
<dbReference type="HAMAP" id="MF_00083">
    <property type="entry name" value="Pept_tRNA_hydro_bact"/>
    <property type="match status" value="1"/>
</dbReference>
<comment type="similarity">
    <text evidence="5 7 9">Belongs to the PTH family.</text>
</comment>
<keyword evidence="2 7" id="KW-0820">tRNA-binding</keyword>
<protein>
    <recommendedName>
        <fullName evidence="6 7">Peptidyl-tRNA hydrolase</fullName>
        <shortName evidence="7">Pth</shortName>
        <ecNumber evidence="1 7">3.1.1.29</ecNumber>
    </recommendedName>
</protein>